<organism evidence="2 3">
    <name type="scientific">Vibrio renipiscarius</name>
    <dbReference type="NCBI Taxonomy" id="1461322"/>
    <lineage>
        <taxon>Bacteria</taxon>
        <taxon>Pseudomonadati</taxon>
        <taxon>Pseudomonadota</taxon>
        <taxon>Gammaproteobacteria</taxon>
        <taxon>Vibrionales</taxon>
        <taxon>Vibrionaceae</taxon>
        <taxon>Vibrio</taxon>
    </lineage>
</organism>
<evidence type="ECO:0000313" key="2">
    <source>
        <dbReference type="EMBL" id="KII80521.1"/>
    </source>
</evidence>
<gene>
    <name evidence="2" type="ORF">OJ16_04190</name>
</gene>
<feature type="transmembrane region" description="Helical" evidence="1">
    <location>
        <begin position="106"/>
        <end position="126"/>
    </location>
</feature>
<evidence type="ECO:0000256" key="1">
    <source>
        <dbReference type="SAM" id="Phobius"/>
    </source>
</evidence>
<dbReference type="STRING" id="1461322.OJ16_04190"/>
<feature type="transmembrane region" description="Helical" evidence="1">
    <location>
        <begin position="24"/>
        <end position="45"/>
    </location>
</feature>
<dbReference type="Pfam" id="PF09842">
    <property type="entry name" value="DUF2069"/>
    <property type="match status" value="1"/>
</dbReference>
<dbReference type="EMBL" id="JTKH01000006">
    <property type="protein sequence ID" value="KII80521.1"/>
    <property type="molecule type" value="Genomic_DNA"/>
</dbReference>
<dbReference type="InterPro" id="IPR018643">
    <property type="entry name" value="DUF2069_membrane"/>
</dbReference>
<dbReference type="OrthoDB" id="5569826at2"/>
<protein>
    <submittedName>
        <fullName evidence="2">Membrane protein</fullName>
    </submittedName>
</protein>
<keyword evidence="3" id="KW-1185">Reference proteome</keyword>
<feature type="transmembrane region" description="Helical" evidence="1">
    <location>
        <begin position="81"/>
        <end position="100"/>
    </location>
</feature>
<reference evidence="2 3" key="1">
    <citation type="submission" date="2014-11" db="EMBL/GenBank/DDBJ databases">
        <title>Draft Genome Sequence of Vibrio piscirenalis strains CECT 8603T and CECT 8604, two marine Gammaproteobacterium isolated from cultured gilthead sea bream (Sparus aurata).</title>
        <authorList>
            <person name="Arahal D.R."/>
            <person name="Rodrigo-Torres L."/>
            <person name="Lucena T."/>
            <person name="Pujalte M.J."/>
        </authorList>
    </citation>
    <scope>NUCLEOTIDE SEQUENCE [LARGE SCALE GENOMIC DNA]</scope>
    <source>
        <strain evidence="2 3">DCR 1-4-2</strain>
    </source>
</reference>
<name>A0A0C2NPK9_9VIBR</name>
<dbReference type="Proteomes" id="UP000031672">
    <property type="component" value="Unassembled WGS sequence"/>
</dbReference>
<feature type="transmembrane region" description="Helical" evidence="1">
    <location>
        <begin position="51"/>
        <end position="69"/>
    </location>
</feature>
<comment type="caution">
    <text evidence="2">The sequence shown here is derived from an EMBL/GenBank/DDBJ whole genome shotgun (WGS) entry which is preliminary data.</text>
</comment>
<dbReference type="AlphaFoldDB" id="A0A0C2NPK9"/>
<accession>A0A0C2NM15</accession>
<keyword evidence="1" id="KW-0472">Membrane</keyword>
<keyword evidence="1" id="KW-1133">Transmembrane helix</keyword>
<evidence type="ECO:0000313" key="3">
    <source>
        <dbReference type="Proteomes" id="UP000031672"/>
    </source>
</evidence>
<accession>A0A0C2NPK9</accession>
<proteinExistence type="predicted"/>
<keyword evidence="1" id="KW-0812">Transmembrane</keyword>
<sequence>MSEMQTEDRTDHLLKELQPTTKTYRFLALSANLGLLAWVAIWQIFLSPHPHINSTTLAIAWCIPLLLPLPGILAGKPYTHAWANFILMFYFLHALTILYLDGGERWLALVELLLASGAFVGNILYARARGKELGLKLKRLSEVEKQEKSTYE</sequence>